<dbReference type="STRING" id="1344416.A0A139AQN6"/>
<proteinExistence type="predicted"/>
<dbReference type="AlphaFoldDB" id="A0A139AQN6"/>
<dbReference type="OrthoDB" id="16851at2759"/>
<dbReference type="Proteomes" id="UP000070544">
    <property type="component" value="Unassembled WGS sequence"/>
</dbReference>
<gene>
    <name evidence="2" type="ORF">M427DRAFT_181607</name>
</gene>
<keyword evidence="3" id="KW-1185">Reference proteome</keyword>
<feature type="region of interest" description="Disordered" evidence="1">
    <location>
        <begin position="109"/>
        <end position="135"/>
    </location>
</feature>
<feature type="region of interest" description="Disordered" evidence="1">
    <location>
        <begin position="342"/>
        <end position="364"/>
    </location>
</feature>
<reference evidence="2 3" key="1">
    <citation type="journal article" date="2015" name="Genome Biol. Evol.">
        <title>Phylogenomic analyses indicate that early fungi evolved digesting cell walls of algal ancestors of land plants.</title>
        <authorList>
            <person name="Chang Y."/>
            <person name="Wang S."/>
            <person name="Sekimoto S."/>
            <person name="Aerts A.L."/>
            <person name="Choi C."/>
            <person name="Clum A."/>
            <person name="LaButti K.M."/>
            <person name="Lindquist E.A."/>
            <person name="Yee Ngan C."/>
            <person name="Ohm R.A."/>
            <person name="Salamov A.A."/>
            <person name="Grigoriev I.V."/>
            <person name="Spatafora J.W."/>
            <person name="Berbee M.L."/>
        </authorList>
    </citation>
    <scope>NUCLEOTIDE SEQUENCE [LARGE SCALE GENOMIC DNA]</scope>
    <source>
        <strain evidence="2 3">JEL478</strain>
    </source>
</reference>
<evidence type="ECO:0000256" key="1">
    <source>
        <dbReference type="SAM" id="MobiDB-lite"/>
    </source>
</evidence>
<protein>
    <submittedName>
        <fullName evidence="2">Uncharacterized protein</fullName>
    </submittedName>
</protein>
<organism evidence="2 3">
    <name type="scientific">Gonapodya prolifera (strain JEL478)</name>
    <name type="common">Monoblepharis prolifera</name>
    <dbReference type="NCBI Taxonomy" id="1344416"/>
    <lineage>
        <taxon>Eukaryota</taxon>
        <taxon>Fungi</taxon>
        <taxon>Fungi incertae sedis</taxon>
        <taxon>Chytridiomycota</taxon>
        <taxon>Chytridiomycota incertae sedis</taxon>
        <taxon>Monoblepharidomycetes</taxon>
        <taxon>Monoblepharidales</taxon>
        <taxon>Gonapodyaceae</taxon>
        <taxon>Gonapodya</taxon>
    </lineage>
</organism>
<accession>A0A139AQN6</accession>
<dbReference type="EMBL" id="KQ965740">
    <property type="protein sequence ID" value="KXS19038.1"/>
    <property type="molecule type" value="Genomic_DNA"/>
</dbReference>
<name>A0A139AQN6_GONPJ</name>
<evidence type="ECO:0000313" key="3">
    <source>
        <dbReference type="Proteomes" id="UP000070544"/>
    </source>
</evidence>
<sequence length="398" mass="42468">MDGDQELARLLIPPSSASLSQFQDWFTTTATSLTHSWLLCAQSPSTSSATTTAFKVFRLAELEFYLHREPDHPDPFSHRHPDQRSRGRWYFHKLGGSYRGGTWKGLDITFGGRQGSTESGSDGSDGAGGTKEEDGNDTFGGLLIRALEPYGTLVVPKESGESDAVIPGSTPTFTPSSALQSLIEGPSLCVDHLLGVLDSPSIKHFVDERLGGGSPPTIVTSTAAPLCLLPASLFESFSVSIPPVATLYTSPRVGLTLPPSKLNTDELLQLRARYLKAPYRFLLRPAQAKKGRQHVAIGALWSHAGECSTMAQAAQKVAPLVGVPVKSVASWLEAYESARVKAKGGRATNKGGGSEQPSTKKVKLSHGLEAVRQHVGKTPKNAEAVCGIVVIEEGTEVI</sequence>
<evidence type="ECO:0000313" key="2">
    <source>
        <dbReference type="EMBL" id="KXS19038.1"/>
    </source>
</evidence>
<dbReference type="OMA" id="EDPFTHA"/>